<dbReference type="PROSITE" id="PS00126">
    <property type="entry name" value="PDEASE_I_1"/>
    <property type="match status" value="1"/>
</dbReference>
<dbReference type="VEuPathDB" id="CryptoDB:Cvel_13388"/>
<name>A0A0G4IDD5_9ALVE</name>
<dbReference type="Pfam" id="PF00233">
    <property type="entry name" value="PDEase_I"/>
    <property type="match status" value="1"/>
</dbReference>
<feature type="binding site" evidence="3">
    <location>
        <position position="228"/>
    </location>
    <ligand>
        <name>Zn(2+)</name>
        <dbReference type="ChEBI" id="CHEBI:29105"/>
        <label>1</label>
    </ligand>
</feature>
<feature type="compositionally biased region" description="Basic and acidic residues" evidence="5">
    <location>
        <begin position="99"/>
        <end position="108"/>
    </location>
</feature>
<evidence type="ECO:0000256" key="3">
    <source>
        <dbReference type="PIRSR" id="PIRSR623088-3"/>
    </source>
</evidence>
<feature type="domain" description="PDEase" evidence="6">
    <location>
        <begin position="196"/>
        <end position="464"/>
    </location>
</feature>
<dbReference type="Gene3D" id="1.10.1300.10">
    <property type="entry name" value="3'5'-cyclic nucleotide phosphodiesterase, catalytic domain"/>
    <property type="match status" value="1"/>
</dbReference>
<dbReference type="PhylomeDB" id="A0A0G4IDD5"/>
<feature type="binding site" evidence="3">
    <location>
        <position position="229"/>
    </location>
    <ligand>
        <name>Zn(2+)</name>
        <dbReference type="ChEBI" id="CHEBI:29105"/>
        <label>1</label>
    </ligand>
</feature>
<dbReference type="InterPro" id="IPR023088">
    <property type="entry name" value="PDEase"/>
</dbReference>
<keyword evidence="2 4" id="KW-0378">Hydrolase</keyword>
<feature type="compositionally biased region" description="Basic and acidic residues" evidence="5">
    <location>
        <begin position="119"/>
        <end position="130"/>
    </location>
</feature>
<sequence>MQGVGAIPLIQRESSPFSSSPMDLKEQGQMVSFLNTNFVRQRIQHRLPSAASRRRSSVFLLREDGTCPTTPTFSKQKLHEEVDRLLQPFEEVLPTSLGRKAESTEDLNRSFQSDQGGEGGRKPAENPAREWNLDVKELEDKENSISPPFTPSPSNSAVMRIRNALPIIGLQLLRPYLHSPLGMKDLSKTFQFLQLVAQMTVWLTEHSGVRRLLSKIQNVSLVIAALCHDLAHEGFNNQFHLSSGSEIAMMYNDRSVLENFHAAKAFLILKTTGCELLNLGGEDPRLARPAIIDLILDTDMKNHFEFASALKLRISAPGFASSMTPSESSVLLGKVTGEENEKDGEKEKEQQDSADGIWMVTRACLKAADLGHSAKPWHIHFARSLCVTLEFFHQGDTERALGLPISPLCNRRETTPAGLCKSQVGFLNFVCRRILKLNSAASCVSLNETLTQLKPHQPKRSSSQKVTLLVPPQEDTQQQQQQQILQREASPSSSIERRVEGLLKEVERVELEGLARDGLVEIPSLGPGG</sequence>
<dbReference type="PANTHER" id="PTHR11347">
    <property type="entry name" value="CYCLIC NUCLEOTIDE PHOSPHODIESTERASE"/>
    <property type="match status" value="1"/>
</dbReference>
<dbReference type="InterPro" id="IPR003607">
    <property type="entry name" value="HD/PDEase_dom"/>
</dbReference>
<evidence type="ECO:0000256" key="2">
    <source>
        <dbReference type="ARBA" id="ARBA00022801"/>
    </source>
</evidence>
<feature type="compositionally biased region" description="Polar residues" evidence="5">
    <location>
        <begin position="454"/>
        <end position="466"/>
    </location>
</feature>
<evidence type="ECO:0000256" key="1">
    <source>
        <dbReference type="ARBA" id="ARBA00022723"/>
    </source>
</evidence>
<dbReference type="InterPro" id="IPR023174">
    <property type="entry name" value="PDEase_CS"/>
</dbReference>
<dbReference type="GO" id="GO:0004114">
    <property type="term" value="F:3',5'-cyclic-nucleotide phosphodiesterase activity"/>
    <property type="evidence" value="ECO:0007669"/>
    <property type="project" value="InterPro"/>
</dbReference>
<comment type="cofactor">
    <cofactor evidence="4">
        <name>a divalent metal cation</name>
        <dbReference type="ChEBI" id="CHEBI:60240"/>
    </cofactor>
    <text evidence="4">Binds 2 divalent metal cations per subunit. Site 1 may preferentially bind zinc ions, while site 2 has a preference for magnesium and/or manganese ions.</text>
</comment>
<proteinExistence type="inferred from homology"/>
<evidence type="ECO:0000259" key="6">
    <source>
        <dbReference type="PROSITE" id="PS51845"/>
    </source>
</evidence>
<evidence type="ECO:0000313" key="7">
    <source>
        <dbReference type="EMBL" id="CEM55250.1"/>
    </source>
</evidence>
<comment type="similarity">
    <text evidence="4">Belongs to the cyclic nucleotide phosphodiesterase family.</text>
</comment>
<gene>
    <name evidence="7" type="ORF">Cvel_13388.t1.CR2</name>
</gene>
<keyword evidence="1 3" id="KW-0479">Metal-binding</keyword>
<dbReference type="GO" id="GO:0046872">
    <property type="term" value="F:metal ion binding"/>
    <property type="evidence" value="ECO:0007669"/>
    <property type="project" value="UniProtKB-KW"/>
</dbReference>
<protein>
    <recommendedName>
        <fullName evidence="4">Phosphodiesterase</fullName>
        <ecNumber evidence="4">3.1.4.-</ecNumber>
    </recommendedName>
</protein>
<dbReference type="EMBL" id="CDMZ01005856">
    <property type="protein sequence ID" value="CEM55250.1"/>
    <property type="molecule type" value="Genomic_DNA"/>
</dbReference>
<accession>A0A0G4IDD5</accession>
<dbReference type="AlphaFoldDB" id="A0A0G4IDD5"/>
<dbReference type="PROSITE" id="PS51845">
    <property type="entry name" value="PDEASE_I_2"/>
    <property type="match status" value="1"/>
</dbReference>
<feature type="binding site" evidence="3">
    <location>
        <position position="229"/>
    </location>
    <ligand>
        <name>Zn(2+)</name>
        <dbReference type="ChEBI" id="CHEBI:29105"/>
        <label>2</label>
    </ligand>
</feature>
<feature type="compositionally biased region" description="Polar residues" evidence="5">
    <location>
        <begin position="12"/>
        <end position="21"/>
    </location>
</feature>
<feature type="binding site" evidence="3">
    <location>
        <position position="369"/>
    </location>
    <ligand>
        <name>Zn(2+)</name>
        <dbReference type="ChEBI" id="CHEBI:29105"/>
        <label>1</label>
    </ligand>
</feature>
<dbReference type="GO" id="GO:0007165">
    <property type="term" value="P:signal transduction"/>
    <property type="evidence" value="ECO:0007669"/>
    <property type="project" value="InterPro"/>
</dbReference>
<reference evidence="7" key="1">
    <citation type="submission" date="2014-11" db="EMBL/GenBank/DDBJ databases">
        <authorList>
            <person name="Otto D Thomas"/>
            <person name="Naeem Raeece"/>
        </authorList>
    </citation>
    <scope>NUCLEOTIDE SEQUENCE</scope>
</reference>
<dbReference type="PRINTS" id="PR00387">
    <property type="entry name" value="PDIESTERASE1"/>
</dbReference>
<dbReference type="InterPro" id="IPR002073">
    <property type="entry name" value="PDEase_catalytic_dom"/>
</dbReference>
<evidence type="ECO:0000256" key="4">
    <source>
        <dbReference type="RuleBase" id="RU363067"/>
    </source>
</evidence>
<feature type="region of interest" description="Disordered" evidence="5">
    <location>
        <begin position="94"/>
        <end position="130"/>
    </location>
</feature>
<feature type="region of interest" description="Disordered" evidence="5">
    <location>
        <begin position="1"/>
        <end position="23"/>
    </location>
</feature>
<evidence type="ECO:0000256" key="5">
    <source>
        <dbReference type="SAM" id="MobiDB-lite"/>
    </source>
</evidence>
<feature type="region of interest" description="Disordered" evidence="5">
    <location>
        <begin position="454"/>
        <end position="497"/>
    </location>
</feature>
<organism evidence="7">
    <name type="scientific">Chromera velia CCMP2878</name>
    <dbReference type="NCBI Taxonomy" id="1169474"/>
    <lineage>
        <taxon>Eukaryota</taxon>
        <taxon>Sar</taxon>
        <taxon>Alveolata</taxon>
        <taxon>Colpodellida</taxon>
        <taxon>Chromeraceae</taxon>
        <taxon>Chromera</taxon>
    </lineage>
</organism>
<dbReference type="InterPro" id="IPR036971">
    <property type="entry name" value="PDEase_catalytic_dom_sf"/>
</dbReference>
<dbReference type="SUPFAM" id="SSF109604">
    <property type="entry name" value="HD-domain/PDEase-like"/>
    <property type="match status" value="1"/>
</dbReference>
<dbReference type="EC" id="3.1.4.-" evidence="4"/>
<dbReference type="CDD" id="cd00077">
    <property type="entry name" value="HDc"/>
    <property type="match status" value="1"/>
</dbReference>